<evidence type="ECO:0000313" key="1">
    <source>
        <dbReference type="EMBL" id="RNJ25473.1"/>
    </source>
</evidence>
<accession>A0AAJ4R6J1</accession>
<organism evidence="1 2">
    <name type="scientific">Halosegnis longus</name>
    <dbReference type="NCBI Taxonomy" id="2216012"/>
    <lineage>
        <taxon>Archaea</taxon>
        <taxon>Methanobacteriati</taxon>
        <taxon>Methanobacteriota</taxon>
        <taxon>Stenosarchaea group</taxon>
        <taxon>Halobacteria</taxon>
        <taxon>Halobacteriales</taxon>
        <taxon>Natronomonadaceae</taxon>
        <taxon>Halosegnis</taxon>
    </lineage>
</organism>
<sequence length="117" mass="11983">MSGTEQFSQTVRGSGGVLATAATGTVQTDNYATGGHLSASGAADYPLSLNPAATIQELNVTRSNAALVITVTTTGGDEFQTFANGTIGSRDKWEIDHLEVTDPTGSGAKFDATWAGE</sequence>
<reference evidence="1 2" key="1">
    <citation type="submission" date="2018-11" db="EMBL/GenBank/DDBJ databases">
        <title>Genome sequences of Natronomonas sp. CBA1133.</title>
        <authorList>
            <person name="Roh S.W."/>
            <person name="Cha I.-T."/>
        </authorList>
    </citation>
    <scope>NUCLEOTIDE SEQUENCE [LARGE SCALE GENOMIC DNA]</scope>
    <source>
        <strain evidence="1 2">CBA1133</strain>
    </source>
</reference>
<dbReference type="AlphaFoldDB" id="A0AAJ4R6J1"/>
<protein>
    <submittedName>
        <fullName evidence="1">Uncharacterized protein</fullName>
    </submittedName>
</protein>
<evidence type="ECO:0000313" key="2">
    <source>
        <dbReference type="Proteomes" id="UP000270581"/>
    </source>
</evidence>
<keyword evidence="2" id="KW-1185">Reference proteome</keyword>
<dbReference type="Proteomes" id="UP000270581">
    <property type="component" value="Unassembled WGS sequence"/>
</dbReference>
<dbReference type="EMBL" id="RJJC01000001">
    <property type="protein sequence ID" value="RNJ25473.1"/>
    <property type="molecule type" value="Genomic_DNA"/>
</dbReference>
<proteinExistence type="predicted"/>
<dbReference type="RefSeq" id="WP_123123668.1">
    <property type="nucleotide sequence ID" value="NZ_RJJC01000001.1"/>
</dbReference>
<gene>
    <name evidence="1" type="ORF">Nmn1133_01375</name>
</gene>
<comment type="caution">
    <text evidence="1">The sequence shown here is derived from an EMBL/GenBank/DDBJ whole genome shotgun (WGS) entry which is preliminary data.</text>
</comment>
<name>A0AAJ4R6J1_9EURY</name>